<dbReference type="PANTHER" id="PTHR43244">
    <property type="match status" value="1"/>
</dbReference>
<organism evidence="3 4">
    <name type="scientific">Saccharopolyspora elongata</name>
    <dbReference type="NCBI Taxonomy" id="2530387"/>
    <lineage>
        <taxon>Bacteria</taxon>
        <taxon>Bacillati</taxon>
        <taxon>Actinomycetota</taxon>
        <taxon>Actinomycetes</taxon>
        <taxon>Pseudonocardiales</taxon>
        <taxon>Pseudonocardiaceae</taxon>
        <taxon>Saccharopolyspora</taxon>
    </lineage>
</organism>
<dbReference type="AlphaFoldDB" id="A0A4R4Y0V5"/>
<dbReference type="Gene3D" id="3.20.20.30">
    <property type="entry name" value="Luciferase-like domain"/>
    <property type="match status" value="1"/>
</dbReference>
<dbReference type="InterPro" id="IPR050564">
    <property type="entry name" value="F420-G6PD/mer"/>
</dbReference>
<proteinExistence type="predicted"/>
<comment type="caution">
    <text evidence="3">The sequence shown here is derived from an EMBL/GenBank/DDBJ whole genome shotgun (WGS) entry which is preliminary data.</text>
</comment>
<dbReference type="NCBIfam" id="TIGR03841">
    <property type="entry name" value="F420_Rv3093c"/>
    <property type="match status" value="1"/>
</dbReference>
<dbReference type="CDD" id="cd01097">
    <property type="entry name" value="Tetrahydromethanopterin_reductase"/>
    <property type="match status" value="1"/>
</dbReference>
<dbReference type="SUPFAM" id="SSF51679">
    <property type="entry name" value="Bacterial luciferase-like"/>
    <property type="match status" value="1"/>
</dbReference>
<evidence type="ECO:0000313" key="4">
    <source>
        <dbReference type="Proteomes" id="UP000294947"/>
    </source>
</evidence>
<evidence type="ECO:0000256" key="1">
    <source>
        <dbReference type="ARBA" id="ARBA00023002"/>
    </source>
</evidence>
<dbReference type="OrthoDB" id="3457164at2"/>
<dbReference type="InterPro" id="IPR022526">
    <property type="entry name" value="F420_Rv3093c"/>
</dbReference>
<dbReference type="Proteomes" id="UP000294947">
    <property type="component" value="Unassembled WGS sequence"/>
</dbReference>
<sequence length="318" mass="34519">MERRWGITVPFQGLPLADQRELITELPDLGYTDVWSAEANGTDAFTPLALASAWAPKLRLGTAIVPVYTRGPATLAMSAATLAAAAPGRFALGIGTSSNVIVQRWNGIPFEEPYKRVRDTLRFLRKALRGEKVTENYATFQVQGFTAGVVADPPPPLLVAALRPGMLRLAGREADGAIINWLSADDVRTVVPHVHEGGPDKEIVARIFVMPDTDADTARGVARRQIAAYMNVPVYRAFHEWLGREELKPMWQAWESGDRKAALAAIPDSVVDDLVVHGPAAHCRERIQQYMANGVTTPAIALMTQGDPAAAIRALGLK</sequence>
<dbReference type="EC" id="1.-.-.-" evidence="3"/>
<accession>A0A4R4Y0V5</accession>
<keyword evidence="1 3" id="KW-0560">Oxidoreductase</keyword>
<dbReference type="RefSeq" id="WP_132494281.1">
    <property type="nucleotide sequence ID" value="NZ_SMKW01000109.1"/>
</dbReference>
<dbReference type="EMBL" id="SMKW01000109">
    <property type="protein sequence ID" value="TDD36462.1"/>
    <property type="molecule type" value="Genomic_DNA"/>
</dbReference>
<name>A0A4R4Y0V5_9PSEU</name>
<dbReference type="InterPro" id="IPR036661">
    <property type="entry name" value="Luciferase-like_sf"/>
</dbReference>
<gene>
    <name evidence="3" type="ORF">E1288_41980</name>
</gene>
<dbReference type="Pfam" id="PF00296">
    <property type="entry name" value="Bac_luciferase"/>
    <property type="match status" value="1"/>
</dbReference>
<evidence type="ECO:0000313" key="3">
    <source>
        <dbReference type="EMBL" id="TDD36462.1"/>
    </source>
</evidence>
<dbReference type="InterPro" id="IPR011251">
    <property type="entry name" value="Luciferase-like_dom"/>
</dbReference>
<protein>
    <submittedName>
        <fullName evidence="3">LLM class F420-dependent oxidoreductase</fullName>
        <ecNumber evidence="3">1.-.-.-</ecNumber>
    </submittedName>
</protein>
<reference evidence="3 4" key="1">
    <citation type="submission" date="2019-03" db="EMBL/GenBank/DDBJ databases">
        <title>Draft genome sequences of novel Actinobacteria.</title>
        <authorList>
            <person name="Sahin N."/>
            <person name="Ay H."/>
            <person name="Saygin H."/>
        </authorList>
    </citation>
    <scope>NUCLEOTIDE SEQUENCE [LARGE SCALE GENOMIC DNA]</scope>
    <source>
        <strain evidence="3 4">7K502</strain>
    </source>
</reference>
<dbReference type="GO" id="GO:0016705">
    <property type="term" value="F:oxidoreductase activity, acting on paired donors, with incorporation or reduction of molecular oxygen"/>
    <property type="evidence" value="ECO:0007669"/>
    <property type="project" value="InterPro"/>
</dbReference>
<evidence type="ECO:0000259" key="2">
    <source>
        <dbReference type="Pfam" id="PF00296"/>
    </source>
</evidence>
<dbReference type="PANTHER" id="PTHR43244:SF1">
    <property type="entry name" value="5,10-METHYLENETETRAHYDROMETHANOPTERIN REDUCTASE"/>
    <property type="match status" value="1"/>
</dbReference>
<keyword evidence="4" id="KW-1185">Reference proteome</keyword>
<feature type="domain" description="Luciferase-like" evidence="2">
    <location>
        <begin position="15"/>
        <end position="296"/>
    </location>
</feature>